<evidence type="ECO:0000313" key="1">
    <source>
        <dbReference type="EMBL" id="CAG7825891.1"/>
    </source>
</evidence>
<sequence length="55" mass="6306">MDSLELECVSIVETANLETIKAMAAKISPMITEEFQKNVLAYLMINDRRSRLMED</sequence>
<keyword evidence="2" id="KW-1185">Reference proteome</keyword>
<dbReference type="EMBL" id="CAJVCH010537812">
    <property type="protein sequence ID" value="CAG7825891.1"/>
    <property type="molecule type" value="Genomic_DNA"/>
</dbReference>
<feature type="non-terminal residue" evidence="1">
    <location>
        <position position="55"/>
    </location>
</feature>
<protein>
    <submittedName>
        <fullName evidence="1">Uncharacterized protein</fullName>
    </submittedName>
</protein>
<comment type="caution">
    <text evidence="1">The sequence shown here is derived from an EMBL/GenBank/DDBJ whole genome shotgun (WGS) entry which is preliminary data.</text>
</comment>
<proteinExistence type="predicted"/>
<gene>
    <name evidence="1" type="ORF">AFUS01_LOCUS35973</name>
</gene>
<accession>A0A8J2L455</accession>
<name>A0A8J2L455_9HEXA</name>
<dbReference type="AlphaFoldDB" id="A0A8J2L455"/>
<dbReference type="Proteomes" id="UP000708208">
    <property type="component" value="Unassembled WGS sequence"/>
</dbReference>
<organism evidence="1 2">
    <name type="scientific">Allacma fusca</name>
    <dbReference type="NCBI Taxonomy" id="39272"/>
    <lineage>
        <taxon>Eukaryota</taxon>
        <taxon>Metazoa</taxon>
        <taxon>Ecdysozoa</taxon>
        <taxon>Arthropoda</taxon>
        <taxon>Hexapoda</taxon>
        <taxon>Collembola</taxon>
        <taxon>Symphypleona</taxon>
        <taxon>Sminthuridae</taxon>
        <taxon>Allacma</taxon>
    </lineage>
</organism>
<reference evidence="1" key="1">
    <citation type="submission" date="2021-06" db="EMBL/GenBank/DDBJ databases">
        <authorList>
            <person name="Hodson N. C."/>
            <person name="Mongue J. A."/>
            <person name="Jaron S. K."/>
        </authorList>
    </citation>
    <scope>NUCLEOTIDE SEQUENCE</scope>
</reference>
<evidence type="ECO:0000313" key="2">
    <source>
        <dbReference type="Proteomes" id="UP000708208"/>
    </source>
</evidence>